<dbReference type="SUPFAM" id="SSF100950">
    <property type="entry name" value="NagB/RpiA/CoA transferase-like"/>
    <property type="match status" value="1"/>
</dbReference>
<reference evidence="6" key="1">
    <citation type="submission" date="2023-04" db="EMBL/GenBank/DDBJ databases">
        <title>Complete genome sequence of Temperatibacter marinus.</title>
        <authorList>
            <person name="Rong J.-C."/>
            <person name="Yi M.-L."/>
            <person name="Zhao Q."/>
        </authorList>
    </citation>
    <scope>NUCLEOTIDE SEQUENCE</scope>
    <source>
        <strain evidence="6">NBRC 110045</strain>
    </source>
</reference>
<protein>
    <recommendedName>
        <fullName evidence="5">5-formyltetrahydrofolate cyclo-ligase</fullName>
        <ecNumber evidence="5">6.3.3.2</ecNumber>
    </recommendedName>
</protein>
<dbReference type="GO" id="GO:0009396">
    <property type="term" value="P:folic acid-containing compound biosynthetic process"/>
    <property type="evidence" value="ECO:0007669"/>
    <property type="project" value="TreeGrafter"/>
</dbReference>
<dbReference type="GO" id="GO:0005524">
    <property type="term" value="F:ATP binding"/>
    <property type="evidence" value="ECO:0007669"/>
    <property type="project" value="UniProtKB-KW"/>
</dbReference>
<evidence type="ECO:0000313" key="6">
    <source>
        <dbReference type="EMBL" id="WND04017.1"/>
    </source>
</evidence>
<feature type="binding site" evidence="4">
    <location>
        <begin position="132"/>
        <end position="140"/>
    </location>
    <ligand>
        <name>ATP</name>
        <dbReference type="ChEBI" id="CHEBI:30616"/>
    </ligand>
</feature>
<evidence type="ECO:0000256" key="4">
    <source>
        <dbReference type="PIRSR" id="PIRSR006806-1"/>
    </source>
</evidence>
<gene>
    <name evidence="6" type="ORF">QGN29_06465</name>
</gene>
<comment type="cofactor">
    <cofactor evidence="5">
        <name>Mg(2+)</name>
        <dbReference type="ChEBI" id="CHEBI:18420"/>
    </cofactor>
</comment>
<dbReference type="KEGG" id="tmk:QGN29_06465"/>
<dbReference type="EC" id="6.3.3.2" evidence="5"/>
<dbReference type="EMBL" id="CP123872">
    <property type="protein sequence ID" value="WND04017.1"/>
    <property type="molecule type" value="Genomic_DNA"/>
</dbReference>
<keyword evidence="5" id="KW-0479">Metal-binding</keyword>
<evidence type="ECO:0000256" key="1">
    <source>
        <dbReference type="ARBA" id="ARBA00010638"/>
    </source>
</evidence>
<evidence type="ECO:0000256" key="3">
    <source>
        <dbReference type="ARBA" id="ARBA00022840"/>
    </source>
</evidence>
<dbReference type="InterPro" id="IPR037171">
    <property type="entry name" value="NagB/RpiA_transferase-like"/>
</dbReference>
<keyword evidence="5" id="KW-0460">Magnesium</keyword>
<evidence type="ECO:0000256" key="5">
    <source>
        <dbReference type="RuleBase" id="RU361279"/>
    </source>
</evidence>
<dbReference type="PANTHER" id="PTHR23407">
    <property type="entry name" value="ATPASE INHIBITOR/5-FORMYLTETRAHYDROFOLATE CYCLO-LIGASE"/>
    <property type="match status" value="1"/>
</dbReference>
<sequence length="188" mass="20696">MTSKKSQLRAHAKHIRSGLKEMGGLDAIEQATFHAKQLLKGIDSAVTVGLYHPIGDEMETRYLAQSLQTMGRQTALPCVKDKHAALIFRLWESGDPLVKGAYGTREPEPEAPEIVPGVVLCPLLAYDKNCYRLGYGGGFYDRTLMKYPVMKAFGLAYGGQIVDNLIVEDHDVPMHGIITESGLILPQK</sequence>
<dbReference type="GO" id="GO:0030272">
    <property type="term" value="F:5-formyltetrahydrofolate cyclo-ligase activity"/>
    <property type="evidence" value="ECO:0007669"/>
    <property type="project" value="UniProtKB-EC"/>
</dbReference>
<dbReference type="PANTHER" id="PTHR23407:SF1">
    <property type="entry name" value="5-FORMYLTETRAHYDROFOLATE CYCLO-LIGASE"/>
    <property type="match status" value="1"/>
</dbReference>
<keyword evidence="3 4" id="KW-0067">ATP-binding</keyword>
<dbReference type="RefSeq" id="WP_310799881.1">
    <property type="nucleotide sequence ID" value="NZ_CP123872.1"/>
</dbReference>
<dbReference type="PIRSF" id="PIRSF006806">
    <property type="entry name" value="FTHF_cligase"/>
    <property type="match status" value="1"/>
</dbReference>
<dbReference type="Pfam" id="PF01812">
    <property type="entry name" value="5-FTHF_cyc-lig"/>
    <property type="match status" value="1"/>
</dbReference>
<feature type="binding site" evidence="4">
    <location>
        <begin position="5"/>
        <end position="9"/>
    </location>
    <ligand>
        <name>ATP</name>
        <dbReference type="ChEBI" id="CHEBI:30616"/>
    </ligand>
</feature>
<accession>A0AA52EK58</accession>
<feature type="binding site" evidence="4">
    <location>
        <position position="57"/>
    </location>
    <ligand>
        <name>substrate</name>
    </ligand>
</feature>
<dbReference type="NCBIfam" id="TIGR02727">
    <property type="entry name" value="MTHFS_bact"/>
    <property type="match status" value="1"/>
</dbReference>
<evidence type="ECO:0000256" key="2">
    <source>
        <dbReference type="ARBA" id="ARBA00022741"/>
    </source>
</evidence>
<dbReference type="InterPro" id="IPR002698">
    <property type="entry name" value="FTHF_cligase"/>
</dbReference>
<organism evidence="6 7">
    <name type="scientific">Temperatibacter marinus</name>
    <dbReference type="NCBI Taxonomy" id="1456591"/>
    <lineage>
        <taxon>Bacteria</taxon>
        <taxon>Pseudomonadati</taxon>
        <taxon>Pseudomonadota</taxon>
        <taxon>Alphaproteobacteria</taxon>
        <taxon>Kordiimonadales</taxon>
        <taxon>Temperatibacteraceae</taxon>
        <taxon>Temperatibacter</taxon>
    </lineage>
</organism>
<name>A0AA52EK58_9PROT</name>
<dbReference type="InterPro" id="IPR024185">
    <property type="entry name" value="FTHF_cligase-like_sf"/>
</dbReference>
<evidence type="ECO:0000313" key="7">
    <source>
        <dbReference type="Proteomes" id="UP001268683"/>
    </source>
</evidence>
<keyword evidence="7" id="KW-1185">Reference proteome</keyword>
<proteinExistence type="inferred from homology"/>
<keyword evidence="2 4" id="KW-0547">Nucleotide-binding</keyword>
<dbReference type="AlphaFoldDB" id="A0AA52EK58"/>
<dbReference type="Gene3D" id="3.40.50.10420">
    <property type="entry name" value="NagB/RpiA/CoA transferase-like"/>
    <property type="match status" value="1"/>
</dbReference>
<comment type="similarity">
    <text evidence="1 5">Belongs to the 5-formyltetrahydrofolate cyclo-ligase family.</text>
</comment>
<dbReference type="GO" id="GO:0035999">
    <property type="term" value="P:tetrahydrofolate interconversion"/>
    <property type="evidence" value="ECO:0007669"/>
    <property type="project" value="TreeGrafter"/>
</dbReference>
<keyword evidence="6" id="KW-0436">Ligase</keyword>
<dbReference type="GO" id="GO:0046872">
    <property type="term" value="F:metal ion binding"/>
    <property type="evidence" value="ECO:0007669"/>
    <property type="project" value="UniProtKB-KW"/>
</dbReference>
<comment type="catalytic activity">
    <reaction evidence="5">
        <text>(6S)-5-formyl-5,6,7,8-tetrahydrofolate + ATP = (6R)-5,10-methenyltetrahydrofolate + ADP + phosphate</text>
        <dbReference type="Rhea" id="RHEA:10488"/>
        <dbReference type="ChEBI" id="CHEBI:30616"/>
        <dbReference type="ChEBI" id="CHEBI:43474"/>
        <dbReference type="ChEBI" id="CHEBI:57455"/>
        <dbReference type="ChEBI" id="CHEBI:57457"/>
        <dbReference type="ChEBI" id="CHEBI:456216"/>
        <dbReference type="EC" id="6.3.3.2"/>
    </reaction>
</comment>
<dbReference type="Proteomes" id="UP001268683">
    <property type="component" value="Chromosome"/>
</dbReference>